<dbReference type="Proteomes" id="UP000789901">
    <property type="component" value="Unassembled WGS sequence"/>
</dbReference>
<sequence>MEQGQQVGWPLASKFSNPPYASNTELRIALHNINGLKVNSQKMDVLLEWAEQKDINII</sequence>
<feature type="non-terminal residue" evidence="1">
    <location>
        <position position="58"/>
    </location>
</feature>
<evidence type="ECO:0000313" key="2">
    <source>
        <dbReference type="Proteomes" id="UP000789901"/>
    </source>
</evidence>
<organism evidence="1 2">
    <name type="scientific">Gigaspora margarita</name>
    <dbReference type="NCBI Taxonomy" id="4874"/>
    <lineage>
        <taxon>Eukaryota</taxon>
        <taxon>Fungi</taxon>
        <taxon>Fungi incertae sedis</taxon>
        <taxon>Mucoromycota</taxon>
        <taxon>Glomeromycotina</taxon>
        <taxon>Glomeromycetes</taxon>
        <taxon>Diversisporales</taxon>
        <taxon>Gigasporaceae</taxon>
        <taxon>Gigaspora</taxon>
    </lineage>
</organism>
<evidence type="ECO:0000313" key="1">
    <source>
        <dbReference type="EMBL" id="CAG8660713.1"/>
    </source>
</evidence>
<accession>A0ABN7USL0</accession>
<keyword evidence="2" id="KW-1185">Reference proteome</keyword>
<proteinExistence type="predicted"/>
<reference evidence="1 2" key="1">
    <citation type="submission" date="2021-06" db="EMBL/GenBank/DDBJ databases">
        <authorList>
            <person name="Kallberg Y."/>
            <person name="Tangrot J."/>
            <person name="Rosling A."/>
        </authorList>
    </citation>
    <scope>NUCLEOTIDE SEQUENCE [LARGE SCALE GENOMIC DNA]</scope>
    <source>
        <strain evidence="1 2">120-4 pot B 10/14</strain>
    </source>
</reference>
<feature type="non-terminal residue" evidence="1">
    <location>
        <position position="1"/>
    </location>
</feature>
<protein>
    <submittedName>
        <fullName evidence="1">32901_t:CDS:1</fullName>
    </submittedName>
</protein>
<gene>
    <name evidence="1" type="ORF">GMARGA_LOCUS9865</name>
</gene>
<name>A0ABN7USL0_GIGMA</name>
<dbReference type="EMBL" id="CAJVQB010005398">
    <property type="protein sequence ID" value="CAG8660713.1"/>
    <property type="molecule type" value="Genomic_DNA"/>
</dbReference>
<comment type="caution">
    <text evidence="1">The sequence shown here is derived from an EMBL/GenBank/DDBJ whole genome shotgun (WGS) entry which is preliminary data.</text>
</comment>